<dbReference type="RefSeq" id="WP_092171066.1">
    <property type="nucleotide sequence ID" value="NZ_FNZH01000002.1"/>
</dbReference>
<dbReference type="InterPro" id="IPR042095">
    <property type="entry name" value="SUMF_sf"/>
</dbReference>
<protein>
    <submittedName>
        <fullName evidence="2">Formylglycine-generating enzyme, required for sulfatase activity, contains SUMF1/FGE domain</fullName>
    </submittedName>
</protein>
<dbReference type="InterPro" id="IPR051043">
    <property type="entry name" value="Sulfatase_Mod_Factor_Kinase"/>
</dbReference>
<dbReference type="InterPro" id="IPR016187">
    <property type="entry name" value="CTDL_fold"/>
</dbReference>
<accession>A0A1H6W7G9</accession>
<evidence type="ECO:0000313" key="3">
    <source>
        <dbReference type="Proteomes" id="UP000199403"/>
    </source>
</evidence>
<dbReference type="Pfam" id="PF03781">
    <property type="entry name" value="FGE-sulfatase"/>
    <property type="match status" value="1"/>
</dbReference>
<dbReference type="Proteomes" id="UP000199403">
    <property type="component" value="Unassembled WGS sequence"/>
</dbReference>
<reference evidence="3" key="1">
    <citation type="submission" date="2016-10" db="EMBL/GenBank/DDBJ databases">
        <authorList>
            <person name="Varghese N."/>
            <person name="Submissions S."/>
        </authorList>
    </citation>
    <scope>NUCLEOTIDE SEQUENCE [LARGE SCALE GENOMIC DNA]</scope>
    <source>
        <strain evidence="3">IBRC-M 10761</strain>
    </source>
</reference>
<feature type="domain" description="Sulfatase-modifying factor enzyme-like" evidence="1">
    <location>
        <begin position="46"/>
        <end position="277"/>
    </location>
</feature>
<proteinExistence type="predicted"/>
<dbReference type="Gene3D" id="3.90.1580.10">
    <property type="entry name" value="paralog of FGE (formylglycine-generating enzyme)"/>
    <property type="match status" value="1"/>
</dbReference>
<gene>
    <name evidence="2" type="ORF">SAMN05192553_102322</name>
</gene>
<evidence type="ECO:0000259" key="1">
    <source>
        <dbReference type="Pfam" id="PF03781"/>
    </source>
</evidence>
<dbReference type="GO" id="GO:0120147">
    <property type="term" value="F:formylglycine-generating oxidase activity"/>
    <property type="evidence" value="ECO:0007669"/>
    <property type="project" value="TreeGrafter"/>
</dbReference>
<sequence length="326" mass="36803">MVNRVKKITFFGAVFSVLVIGSAYQVEEAFEPYAQEIPGTGKSFSLVPIPEGSFKMGSDSGDADESPVHEVKIDPFWMASHEVTWDLFELFLDKGFEASTSEGPLTPEVDGLTRPSIPYLDMTFGMGKENKPAIAMTQYGAIQFCRWLYLKTGVFFRLPTEAEWEYAARAGTETDFFFGDDPSALGTYAWYAENSEGVTHTVGQKEPNPWGLYDILGNVNEWTQDHYQADAYDARQEPADNPLIESEELYPKVIRGGSYDSEASQLKSSKRFASTPEWKRIDPQIPKSQWWFPEAPFLGMRVVRPLNPPSPEEIAEYFGKLPEEDY</sequence>
<dbReference type="PANTHER" id="PTHR23150:SF19">
    <property type="entry name" value="FORMYLGLYCINE-GENERATING ENZYME"/>
    <property type="match status" value="1"/>
</dbReference>
<dbReference type="AlphaFoldDB" id="A0A1H6W7G9"/>
<evidence type="ECO:0000313" key="2">
    <source>
        <dbReference type="EMBL" id="SEJ08760.1"/>
    </source>
</evidence>
<dbReference type="STRING" id="1416801.SAMN05192553_102322"/>
<dbReference type="EMBL" id="FNZH01000002">
    <property type="protein sequence ID" value="SEJ08760.1"/>
    <property type="molecule type" value="Genomic_DNA"/>
</dbReference>
<dbReference type="InterPro" id="IPR005532">
    <property type="entry name" value="SUMF_dom"/>
</dbReference>
<name>A0A1H6W7G9_9BACT</name>
<dbReference type="PANTHER" id="PTHR23150">
    <property type="entry name" value="SULFATASE MODIFYING FACTOR 1, 2"/>
    <property type="match status" value="1"/>
</dbReference>
<dbReference type="OrthoDB" id="9768004at2"/>
<dbReference type="SUPFAM" id="SSF56436">
    <property type="entry name" value="C-type lectin-like"/>
    <property type="match status" value="1"/>
</dbReference>
<organism evidence="2 3">
    <name type="scientific">Cyclobacterium xiamenense</name>
    <dbReference type="NCBI Taxonomy" id="1297121"/>
    <lineage>
        <taxon>Bacteria</taxon>
        <taxon>Pseudomonadati</taxon>
        <taxon>Bacteroidota</taxon>
        <taxon>Cytophagia</taxon>
        <taxon>Cytophagales</taxon>
        <taxon>Cyclobacteriaceae</taxon>
        <taxon>Cyclobacterium</taxon>
    </lineage>
</organism>
<keyword evidence="3" id="KW-1185">Reference proteome</keyword>